<dbReference type="EMBL" id="QRKN01000011">
    <property type="protein sequence ID" value="RHI19863.1"/>
    <property type="molecule type" value="Genomic_DNA"/>
</dbReference>
<evidence type="ECO:0000313" key="14">
    <source>
        <dbReference type="EMBL" id="RGZ92939.1"/>
    </source>
</evidence>
<evidence type="ECO:0000313" key="19">
    <source>
        <dbReference type="EMBL" id="RHI19863.1"/>
    </source>
</evidence>
<name>A0A395ZIM2_9FIRM</name>
<dbReference type="Proteomes" id="UP000324327">
    <property type="component" value="Unassembled WGS sequence"/>
</dbReference>
<keyword evidence="3" id="KW-0547">Nucleotide-binding</keyword>
<evidence type="ECO:0000313" key="26">
    <source>
        <dbReference type="Proteomes" id="UP000283683"/>
    </source>
</evidence>
<dbReference type="PROSITE" id="PS00211">
    <property type="entry name" value="ABC_TRANSPORTER_1"/>
    <property type="match status" value="1"/>
</dbReference>
<evidence type="ECO:0000313" key="29">
    <source>
        <dbReference type="Proteomes" id="UP000285290"/>
    </source>
</evidence>
<dbReference type="Proteomes" id="UP000260758">
    <property type="component" value="Unassembled WGS sequence"/>
</dbReference>
<evidence type="ECO:0000313" key="22">
    <source>
        <dbReference type="Proteomes" id="UP000260717"/>
    </source>
</evidence>
<comment type="similarity">
    <text evidence="1">Belongs to the ABC transporter superfamily.</text>
</comment>
<evidence type="ECO:0000313" key="8">
    <source>
        <dbReference type="EMBL" id="NSC75714.1"/>
    </source>
</evidence>
<dbReference type="InterPro" id="IPR017911">
    <property type="entry name" value="MacB-like_ATP-bd"/>
</dbReference>
<dbReference type="Proteomes" id="UP000285290">
    <property type="component" value="Unassembled WGS sequence"/>
</dbReference>
<dbReference type="EMBL" id="QSFB01000004">
    <property type="protein sequence ID" value="RHA15197.1"/>
    <property type="molecule type" value="Genomic_DNA"/>
</dbReference>
<evidence type="ECO:0000313" key="31">
    <source>
        <dbReference type="Proteomes" id="UP000286104"/>
    </source>
</evidence>
<evidence type="ECO:0000256" key="3">
    <source>
        <dbReference type="ARBA" id="ARBA00022741"/>
    </source>
</evidence>
<dbReference type="Proteomes" id="UP000286341">
    <property type="component" value="Unassembled WGS sequence"/>
</dbReference>
<dbReference type="InterPro" id="IPR003439">
    <property type="entry name" value="ABC_transporter-like_ATP-bd"/>
</dbReference>
<evidence type="ECO:0000313" key="34">
    <source>
        <dbReference type="Proteomes" id="UP000324327"/>
    </source>
</evidence>
<reference evidence="22 23" key="1">
    <citation type="submission" date="2018-08" db="EMBL/GenBank/DDBJ databases">
        <title>A genome reference for cultivated species of the human gut microbiota.</title>
        <authorList>
            <person name="Zou Y."/>
            <person name="Xue W."/>
            <person name="Luo G."/>
        </authorList>
    </citation>
    <scope>NUCLEOTIDE SEQUENCE [LARGE SCALE GENOMIC DNA]</scope>
    <source>
        <strain evidence="12 26">AF06-19</strain>
        <strain evidence="11 33">AF12-8</strain>
        <strain evidence="20 24">AF36-2BH</strain>
        <strain evidence="19 30">AM16-11</strain>
        <strain evidence="18 29">AM29-10</strain>
        <strain evidence="17 28">AM30-13AC</strain>
        <strain evidence="16 31">AM36-3AA</strain>
        <strain evidence="15 32">AM44-1AT</strain>
        <strain evidence="14 27">AM47-6BH</strain>
        <strain evidence="13 25">AM48-7</strain>
        <strain evidence="10 23">OM07-13</strain>
        <strain evidence="9 22">OM08-12AT</strain>
    </source>
</reference>
<dbReference type="Proteomes" id="UP000283721">
    <property type="component" value="Unassembled WGS sequence"/>
</dbReference>
<evidence type="ECO:0000313" key="11">
    <source>
        <dbReference type="EMBL" id="RGW40448.1"/>
    </source>
</evidence>
<evidence type="ECO:0000313" key="13">
    <source>
        <dbReference type="EMBL" id="RGZ75473.1"/>
    </source>
</evidence>
<dbReference type="EMBL" id="QSKC01000001">
    <property type="protein sequence ID" value="RHE34830.1"/>
    <property type="molecule type" value="Genomic_DNA"/>
</dbReference>
<evidence type="ECO:0000313" key="12">
    <source>
        <dbReference type="EMBL" id="RGW85065.1"/>
    </source>
</evidence>
<evidence type="ECO:0000313" key="24">
    <source>
        <dbReference type="Proteomes" id="UP000266698"/>
    </source>
</evidence>
<evidence type="ECO:0000313" key="16">
    <source>
        <dbReference type="EMBL" id="RHC39870.1"/>
    </source>
</evidence>
<evidence type="ECO:0000256" key="1">
    <source>
        <dbReference type="ARBA" id="ARBA00005417"/>
    </source>
</evidence>
<dbReference type="SMART" id="SM00382">
    <property type="entry name" value="AAA"/>
    <property type="match status" value="1"/>
</dbReference>
<dbReference type="CDD" id="cd03255">
    <property type="entry name" value="ABC_MJ0796_LolCDE_FtsE"/>
    <property type="match status" value="1"/>
</dbReference>
<dbReference type="InterPro" id="IPR015854">
    <property type="entry name" value="ABC_transpr_LolD-like"/>
</dbReference>
<dbReference type="EMBL" id="QSHU01000006">
    <property type="protein sequence ID" value="RHC39870.1"/>
    <property type="molecule type" value="Genomic_DNA"/>
</dbReference>
<dbReference type="Proteomes" id="UP001193670">
    <property type="component" value="Unassembled WGS sequence"/>
</dbReference>
<reference evidence="21 34" key="4">
    <citation type="submission" date="2019-09" db="EMBL/GenBank/DDBJ databases">
        <title>Strain-level analysis of Eubacterium rectale using genomes from metagenomes.</title>
        <authorList>
            <person name="Karcher N."/>
            <person name="Segata N."/>
        </authorList>
    </citation>
    <scope>NUCLEOTIDE SEQUENCE [LARGE SCALE GENOMIC DNA]</scope>
    <source>
        <strain evidence="21 34">T3WBe13</strain>
    </source>
</reference>
<dbReference type="Proteomes" id="UP000284835">
    <property type="component" value="Unassembled WGS sequence"/>
</dbReference>
<dbReference type="GO" id="GO:0022857">
    <property type="term" value="F:transmembrane transporter activity"/>
    <property type="evidence" value="ECO:0007669"/>
    <property type="project" value="TreeGrafter"/>
</dbReference>
<dbReference type="EMBL" id="QSTP01000035">
    <property type="protein sequence ID" value="RGM65953.1"/>
    <property type="molecule type" value="Genomic_DNA"/>
</dbReference>
<evidence type="ECO:0000256" key="4">
    <source>
        <dbReference type="ARBA" id="ARBA00022840"/>
    </source>
</evidence>
<dbReference type="EMBL" id="QSES01000012">
    <property type="protein sequence ID" value="RGZ92939.1"/>
    <property type="molecule type" value="Genomic_DNA"/>
</dbReference>
<dbReference type="AlphaFoldDB" id="A0A395ZIM2"/>
<evidence type="ECO:0000313" key="15">
    <source>
        <dbReference type="EMBL" id="RHA15197.1"/>
    </source>
</evidence>
<dbReference type="Proteomes" id="UP000283431">
    <property type="component" value="Unassembled WGS sequence"/>
</dbReference>
<evidence type="ECO:0000259" key="5">
    <source>
        <dbReference type="PROSITE" id="PS50893"/>
    </source>
</evidence>
<dbReference type="EMBL" id="QSAZ01000020">
    <property type="protein sequence ID" value="RGW85065.1"/>
    <property type="molecule type" value="Genomic_DNA"/>
</dbReference>
<dbReference type="GO" id="GO:0016887">
    <property type="term" value="F:ATP hydrolysis activity"/>
    <property type="evidence" value="ECO:0007669"/>
    <property type="project" value="InterPro"/>
</dbReference>
<evidence type="ECO:0000313" key="20">
    <source>
        <dbReference type="EMBL" id="RHL77646.1"/>
    </source>
</evidence>
<dbReference type="GO" id="GO:0005886">
    <property type="term" value="C:plasma membrane"/>
    <property type="evidence" value="ECO:0007669"/>
    <property type="project" value="TreeGrafter"/>
</dbReference>
<dbReference type="EMBL" id="QSJS01000010">
    <property type="protein sequence ID" value="RHD93982.1"/>
    <property type="molecule type" value="Genomic_DNA"/>
</dbReference>
<evidence type="ECO:0000313" key="30">
    <source>
        <dbReference type="Proteomes" id="UP000285865"/>
    </source>
</evidence>
<dbReference type="PANTHER" id="PTHR24220">
    <property type="entry name" value="IMPORT ATP-BINDING PROTEIN"/>
    <property type="match status" value="1"/>
</dbReference>
<evidence type="ECO:0000313" key="23">
    <source>
        <dbReference type="Proteomes" id="UP000260758"/>
    </source>
</evidence>
<gene>
    <name evidence="20" type="ORF">DW001_11390</name>
    <name evidence="19" type="ORF">DW172_12375</name>
    <name evidence="18" type="ORF">DW753_01595</name>
    <name evidence="17" type="ORF">DW775_08730</name>
    <name evidence="16" type="ORF">DW848_06145</name>
    <name evidence="15" type="ORF">DW948_04110</name>
    <name evidence="14" type="ORF">DW967_07790</name>
    <name evidence="13" type="ORF">DW975_06895</name>
    <name evidence="12" type="ORF">DWV45_14960</name>
    <name evidence="11" type="ORF">DWV78_05060</name>
    <name evidence="10" type="ORF">DXB99_18380</name>
    <name evidence="9" type="ORF">DXC13_11845</name>
    <name evidence="21" type="ORF">FYL31_12360</name>
    <name evidence="8" type="ORF">G4312_00090</name>
    <name evidence="7" type="ORF">G4319_11380</name>
    <name evidence="6" type="ORF">GKE07_12990</name>
</gene>
<dbReference type="InterPro" id="IPR027417">
    <property type="entry name" value="P-loop_NTPase"/>
</dbReference>
<evidence type="ECO:0000313" key="35">
    <source>
        <dbReference type="Proteomes" id="UP000479563"/>
    </source>
</evidence>
<dbReference type="Proteomes" id="UP000266698">
    <property type="component" value="Unassembled WGS sequence"/>
</dbReference>
<comment type="caution">
    <text evidence="13">The sequence shown here is derived from an EMBL/GenBank/DDBJ whole genome shotgun (WGS) entry which is preliminary data.</text>
</comment>
<reference evidence="6 35" key="2">
    <citation type="journal article" date="2019" name="Nat. Med.">
        <title>A library of human gut bacterial isolates paired with longitudinal multiomics data enables mechanistic microbiome research.</title>
        <authorList>
            <person name="Poyet M."/>
            <person name="Groussin M."/>
            <person name="Gibbons S.M."/>
            <person name="Avila-Pacheco J."/>
            <person name="Jiang X."/>
            <person name="Kearney S.M."/>
            <person name="Perrotta A.R."/>
            <person name="Berdy B."/>
            <person name="Zhao S."/>
            <person name="Lieberman T.D."/>
            <person name="Swanson P.K."/>
            <person name="Smith M."/>
            <person name="Roesemann S."/>
            <person name="Alexander J.E."/>
            <person name="Rich S.A."/>
            <person name="Livny J."/>
            <person name="Vlamakis H."/>
            <person name="Clish C."/>
            <person name="Bullock K."/>
            <person name="Deik A."/>
            <person name="Scott J."/>
            <person name="Pierce K.A."/>
            <person name="Xavier R.J."/>
            <person name="Alm E.J."/>
        </authorList>
    </citation>
    <scope>NUCLEOTIDE SEQUENCE [LARGE SCALE GENOMIC DNA]</scope>
    <source>
        <strain evidence="6 35">BIOML-A11</strain>
    </source>
</reference>
<evidence type="ECO:0000313" key="10">
    <source>
        <dbReference type="EMBL" id="RGM65953.1"/>
    </source>
</evidence>
<dbReference type="Proteomes" id="UP000283683">
    <property type="component" value="Unassembled WGS sequence"/>
</dbReference>
<feature type="domain" description="ABC transporter" evidence="5">
    <location>
        <begin position="5"/>
        <end position="220"/>
    </location>
</feature>
<dbReference type="EMBL" id="VSTF01000016">
    <property type="protein sequence ID" value="TYL57751.1"/>
    <property type="molecule type" value="Genomic_DNA"/>
</dbReference>
<accession>A0A395ZIM2</accession>
<evidence type="ECO:0000313" key="18">
    <source>
        <dbReference type="EMBL" id="RHE34830.1"/>
    </source>
</evidence>
<dbReference type="PANTHER" id="PTHR24220:SF689">
    <property type="entry name" value="LIPOPROTEIN-RELEASING SYSTEM ATP-BINDING PROTEIN LOLD"/>
    <property type="match status" value="1"/>
</dbReference>
<dbReference type="InterPro" id="IPR017871">
    <property type="entry name" value="ABC_transporter-like_CS"/>
</dbReference>
<evidence type="ECO:0000313" key="32">
    <source>
        <dbReference type="Proteomes" id="UP000286341"/>
    </source>
</evidence>
<dbReference type="EMBL" id="QSEN01000009">
    <property type="protein sequence ID" value="RGZ75473.1"/>
    <property type="molecule type" value="Genomic_DNA"/>
</dbReference>
<organism evidence="13 25">
    <name type="scientific">Agathobacter rectalis</name>
    <dbReference type="NCBI Taxonomy" id="39491"/>
    <lineage>
        <taxon>Bacteria</taxon>
        <taxon>Bacillati</taxon>
        <taxon>Bacillota</taxon>
        <taxon>Clostridia</taxon>
        <taxon>Lachnospirales</taxon>
        <taxon>Lachnospiraceae</taxon>
        <taxon>Agathobacter</taxon>
    </lineage>
</organism>
<evidence type="ECO:0000313" key="25">
    <source>
        <dbReference type="Proteomes" id="UP000283431"/>
    </source>
</evidence>
<dbReference type="Proteomes" id="UP001193756">
    <property type="component" value="Unassembled WGS sequence"/>
</dbReference>
<evidence type="ECO:0000313" key="6">
    <source>
        <dbReference type="EMBL" id="MSC61094.1"/>
    </source>
</evidence>
<dbReference type="PROSITE" id="PS50893">
    <property type="entry name" value="ABC_TRANSPORTER_2"/>
    <property type="match status" value="1"/>
</dbReference>
<dbReference type="EMBL" id="QRPB01000014">
    <property type="protein sequence ID" value="RHL77646.1"/>
    <property type="molecule type" value="Genomic_DNA"/>
</dbReference>
<reference evidence="21 34" key="3">
    <citation type="submission" date="2019-08" db="EMBL/GenBank/DDBJ databases">
        <authorList>
            <person name="Duncan S."/>
            <person name="Walker A."/>
        </authorList>
    </citation>
    <scope>NUCLEOTIDE SEQUENCE [LARGE SCALE GENOMIC DNA]</scope>
    <source>
        <strain evidence="21 34">T3WBe13</strain>
    </source>
</reference>
<proteinExistence type="inferred from homology"/>
<dbReference type="SUPFAM" id="SSF52540">
    <property type="entry name" value="P-loop containing nucleoside triphosphate hydrolases"/>
    <property type="match status" value="1"/>
</dbReference>
<evidence type="ECO:0000313" key="9">
    <source>
        <dbReference type="EMBL" id="RGM46531.1"/>
    </source>
</evidence>
<sequence length="223" mass="25175">MVNMLEMINVSYAYKSKKEIVHVLDKVTYRFEIGEMYGIFGPSGSGKTTCLSLLAGLEKPDEGEILLDGENIQNIGGRKLRQNSISLVFQDYQLFDYMTSLENVMVAAQISLPDVPKKELIKMCRDSLVMVGLDDSQITRKVTELSGGQQQRVAIARALITDAKYILADEPTGNLDKENRRKIVELLQQIAHEQDRCVIVVTHSDYVKKKCDICYEMGDDDEE</sequence>
<protein>
    <submittedName>
        <fullName evidence="13">ABC transporter ATP-binding protein</fullName>
    </submittedName>
    <submittedName>
        <fullName evidence="6">ATP-binding cassette domain-containing protein</fullName>
    </submittedName>
</protein>
<dbReference type="Proteomes" id="UP000285865">
    <property type="component" value="Unassembled WGS sequence"/>
</dbReference>
<dbReference type="EMBL" id="QSAE01000011">
    <property type="protein sequence ID" value="RGW40448.1"/>
    <property type="molecule type" value="Genomic_DNA"/>
</dbReference>
<evidence type="ECO:0000313" key="27">
    <source>
        <dbReference type="Proteomes" id="UP000283721"/>
    </source>
</evidence>
<dbReference type="EMBL" id="WKQP01000024">
    <property type="protein sequence ID" value="MSC61094.1"/>
    <property type="molecule type" value="Genomic_DNA"/>
</dbReference>
<dbReference type="Proteomes" id="UP000286581">
    <property type="component" value="Unassembled WGS sequence"/>
</dbReference>
<reference evidence="7" key="6">
    <citation type="submission" date="2020-02" db="EMBL/GenBank/DDBJ databases">
        <authorList>
            <person name="Littmann E."/>
            <person name="Sorbara M."/>
        </authorList>
    </citation>
    <scope>NUCLEOTIDE SEQUENCE</scope>
    <source>
        <strain evidence="8">MSK.16.45</strain>
        <strain evidence="7">MSK.17.79</strain>
    </source>
</reference>
<keyword evidence="4 13" id="KW-0067">ATP-binding</keyword>
<dbReference type="Proteomes" id="UP000479563">
    <property type="component" value="Unassembled WGS sequence"/>
</dbReference>
<dbReference type="Gene3D" id="3.40.50.300">
    <property type="entry name" value="P-loop containing nucleotide triphosphate hydrolases"/>
    <property type="match status" value="1"/>
</dbReference>
<dbReference type="GO" id="GO:0005524">
    <property type="term" value="F:ATP binding"/>
    <property type="evidence" value="ECO:0007669"/>
    <property type="project" value="UniProtKB-KW"/>
</dbReference>
<dbReference type="Proteomes" id="UP000286104">
    <property type="component" value="Unassembled WGS sequence"/>
</dbReference>
<dbReference type="EMBL" id="JAAILW010000023">
    <property type="protein sequence ID" value="NSC27928.1"/>
    <property type="molecule type" value="Genomic_DNA"/>
</dbReference>
<evidence type="ECO:0000313" key="17">
    <source>
        <dbReference type="EMBL" id="RHD93982.1"/>
    </source>
</evidence>
<evidence type="ECO:0000313" key="28">
    <source>
        <dbReference type="Proteomes" id="UP000284835"/>
    </source>
</evidence>
<evidence type="ECO:0000313" key="21">
    <source>
        <dbReference type="EMBL" id="TYL57751.1"/>
    </source>
</evidence>
<dbReference type="Proteomes" id="UP000260717">
    <property type="component" value="Unassembled WGS sequence"/>
</dbReference>
<keyword evidence="2" id="KW-0813">Transport</keyword>
<dbReference type="EMBL" id="QSTI01000021">
    <property type="protein sequence ID" value="RGM46531.1"/>
    <property type="molecule type" value="Genomic_DNA"/>
</dbReference>
<evidence type="ECO:0000313" key="7">
    <source>
        <dbReference type="EMBL" id="NSC27928.1"/>
    </source>
</evidence>
<dbReference type="InterPro" id="IPR003593">
    <property type="entry name" value="AAA+_ATPase"/>
</dbReference>
<reference evidence="7" key="5">
    <citation type="journal article" date="2020" name="Cell Host Microbe">
        <title>Functional and Genomic Variation between Human-Derived Isolates of Lachnospiraceae Reveals Inter- and Intra-Species Diversity.</title>
        <authorList>
            <person name="Sorbara M.T."/>
            <person name="Littmann E.R."/>
            <person name="Fontana E."/>
            <person name="Moody T.U."/>
            <person name="Kohout C.E."/>
            <person name="Gjonbalaj M."/>
            <person name="Eaton V."/>
            <person name="Seok R."/>
            <person name="Leiner I.M."/>
            <person name="Pamer E.G."/>
        </authorList>
    </citation>
    <scope>NUCLEOTIDE SEQUENCE</scope>
    <source>
        <strain evidence="8">MSK.16.45</strain>
        <strain evidence="7">MSK.17.79</strain>
    </source>
</reference>
<dbReference type="Pfam" id="PF00005">
    <property type="entry name" value="ABC_tran"/>
    <property type="match status" value="1"/>
</dbReference>
<dbReference type="EMBL" id="JAAIMP010000001">
    <property type="protein sequence ID" value="NSC75714.1"/>
    <property type="molecule type" value="Genomic_DNA"/>
</dbReference>
<evidence type="ECO:0000313" key="33">
    <source>
        <dbReference type="Proteomes" id="UP000286581"/>
    </source>
</evidence>
<evidence type="ECO:0000256" key="2">
    <source>
        <dbReference type="ARBA" id="ARBA00022448"/>
    </source>
</evidence>